<dbReference type="SUPFAM" id="SSF51735">
    <property type="entry name" value="NAD(P)-binding Rossmann-fold domains"/>
    <property type="match status" value="1"/>
</dbReference>
<dbReference type="Proteomes" id="UP000198882">
    <property type="component" value="Unassembled WGS sequence"/>
</dbReference>
<evidence type="ECO:0000313" key="3">
    <source>
        <dbReference type="EMBL" id="SDK72386.1"/>
    </source>
</evidence>
<accession>A0A1G9E8L0</accession>
<evidence type="ECO:0000313" key="4">
    <source>
        <dbReference type="Proteomes" id="UP000198882"/>
    </source>
</evidence>
<dbReference type="EMBL" id="FNFE01000006">
    <property type="protein sequence ID" value="SDK72386.1"/>
    <property type="molecule type" value="Genomic_DNA"/>
</dbReference>
<dbReference type="PRINTS" id="PR01713">
    <property type="entry name" value="NUCEPIMERASE"/>
</dbReference>
<dbReference type="PANTHER" id="PTHR43000">
    <property type="entry name" value="DTDP-D-GLUCOSE 4,6-DEHYDRATASE-RELATED"/>
    <property type="match status" value="1"/>
</dbReference>
<dbReference type="InterPro" id="IPR036291">
    <property type="entry name" value="NAD(P)-bd_dom_sf"/>
</dbReference>
<dbReference type="Gene3D" id="3.40.50.720">
    <property type="entry name" value="NAD(P)-binding Rossmann-like Domain"/>
    <property type="match status" value="1"/>
</dbReference>
<comment type="similarity">
    <text evidence="1">Belongs to the NAD(P)-dependent epimerase/dehydratase family.</text>
</comment>
<sequence length="317" mass="34590">MSTQEFRDRTVLVTGGAGFIGSHLATALADDTDLRVLDSFATGRRERVPDDATVIEGDVRDDDALARATEGVDLIFHEAALVSVERSVEDPIASHSINVEATLALLERARELDARFVLASSAAIYGQPERSVVSETDRTIPSSPYGLEKLAVDHYARQYHDLYGLETVALRYFNVYGPGQFDSDYSGVVTAFIDRALAGEPLPIHGDGSQTRDFVFVEDVVRANLLAATTGHVGRAYNVGTGRSVTIRELAELIVDVTDSDAGIVHTDERVGDIRHSRADIDAARADLDYAPEVSLREGLERTAEWVVASNRRGEFR</sequence>
<name>A0A1G9E8L0_9EURY</name>
<evidence type="ECO:0000259" key="2">
    <source>
        <dbReference type="Pfam" id="PF01370"/>
    </source>
</evidence>
<evidence type="ECO:0000256" key="1">
    <source>
        <dbReference type="ARBA" id="ARBA00007637"/>
    </source>
</evidence>
<feature type="domain" description="NAD-dependent epimerase/dehydratase" evidence="2">
    <location>
        <begin position="11"/>
        <end position="240"/>
    </location>
</feature>
<protein>
    <submittedName>
        <fullName evidence="3">UDP-glucose 4-epimerase</fullName>
    </submittedName>
</protein>
<organism evidence="3 4">
    <name type="scientific">Natronorubrum texcoconense</name>
    <dbReference type="NCBI Taxonomy" id="1095776"/>
    <lineage>
        <taxon>Archaea</taxon>
        <taxon>Methanobacteriati</taxon>
        <taxon>Methanobacteriota</taxon>
        <taxon>Stenosarchaea group</taxon>
        <taxon>Halobacteria</taxon>
        <taxon>Halobacteriales</taxon>
        <taxon>Natrialbaceae</taxon>
        <taxon>Natronorubrum</taxon>
    </lineage>
</organism>
<dbReference type="RefSeq" id="WP_090310588.1">
    <property type="nucleotide sequence ID" value="NZ_FNFE01000006.1"/>
</dbReference>
<dbReference type="Gene3D" id="3.90.25.10">
    <property type="entry name" value="UDP-galactose 4-epimerase, domain 1"/>
    <property type="match status" value="1"/>
</dbReference>
<dbReference type="AlphaFoldDB" id="A0A1G9E8L0"/>
<dbReference type="Pfam" id="PF01370">
    <property type="entry name" value="Epimerase"/>
    <property type="match status" value="1"/>
</dbReference>
<proteinExistence type="inferred from homology"/>
<keyword evidence="4" id="KW-1185">Reference proteome</keyword>
<dbReference type="InterPro" id="IPR001509">
    <property type="entry name" value="Epimerase_deHydtase"/>
</dbReference>
<dbReference type="STRING" id="1095776.SAMN04515672_3803"/>
<dbReference type="OrthoDB" id="4907at2157"/>
<reference evidence="4" key="1">
    <citation type="submission" date="2016-10" db="EMBL/GenBank/DDBJ databases">
        <authorList>
            <person name="Varghese N."/>
            <person name="Submissions S."/>
        </authorList>
    </citation>
    <scope>NUCLEOTIDE SEQUENCE [LARGE SCALE GENOMIC DNA]</scope>
    <source>
        <strain evidence="4">B4,CECT 8067,JCM 17497</strain>
    </source>
</reference>
<gene>
    <name evidence="3" type="ORF">SAMN04515672_3803</name>
</gene>